<dbReference type="STRING" id="252474.B1A74_00345"/>
<proteinExistence type="predicted"/>
<accession>A0A1V3A286</accession>
<evidence type="ECO:0008006" key="4">
    <source>
        <dbReference type="Google" id="ProtNLM"/>
    </source>
</evidence>
<sequence>MKTKTTALSLAVLAAVGLASSHASAALVETWDFDVDLVWLTDGAEAPTFNPGTGTQEVTSERLSWGSSEGDIDPEINDQRSGLQIIDSPSSGSVDTGDEVDTVGVTHFNSAIASEFATLDTATLMTNLILTPSVPPVTVGEPLAPLTLAFKTTFTETPNTEPCGFESATVCDDVFTVQFEALDDTFTLEGVTYNTIVVEEGLGLLDDDTCAAADAPAGCYGLTTPEGEFTTLQFGFGIEAVEVPNPAMLALFGTGLLALGAVAGRRRRED</sequence>
<dbReference type="OrthoDB" id="5787358at2"/>
<protein>
    <recommendedName>
        <fullName evidence="4">PEP-CTERM protein-sorting domain-containing protein</fullName>
    </recommendedName>
</protein>
<feature type="chain" id="PRO_5012550440" description="PEP-CTERM protein-sorting domain-containing protein" evidence="1">
    <location>
        <begin position="26"/>
        <end position="270"/>
    </location>
</feature>
<keyword evidence="1" id="KW-0732">Signal</keyword>
<gene>
    <name evidence="2" type="ORF">B1A74_00345</name>
</gene>
<dbReference type="Proteomes" id="UP000189177">
    <property type="component" value="Unassembled WGS sequence"/>
</dbReference>
<feature type="signal peptide" evidence="1">
    <location>
        <begin position="1"/>
        <end position="25"/>
    </location>
</feature>
<dbReference type="RefSeq" id="WP_077243437.1">
    <property type="nucleotide sequence ID" value="NZ_MUZR01000002.1"/>
</dbReference>
<organism evidence="2 3">
    <name type="scientific">Thioalkalivibrio halophilus</name>
    <dbReference type="NCBI Taxonomy" id="252474"/>
    <lineage>
        <taxon>Bacteria</taxon>
        <taxon>Pseudomonadati</taxon>
        <taxon>Pseudomonadota</taxon>
        <taxon>Gammaproteobacteria</taxon>
        <taxon>Chromatiales</taxon>
        <taxon>Ectothiorhodospiraceae</taxon>
        <taxon>Thioalkalivibrio</taxon>
    </lineage>
</organism>
<evidence type="ECO:0000313" key="3">
    <source>
        <dbReference type="Proteomes" id="UP000189177"/>
    </source>
</evidence>
<evidence type="ECO:0000313" key="2">
    <source>
        <dbReference type="EMBL" id="OOC11455.1"/>
    </source>
</evidence>
<reference evidence="2 3" key="1">
    <citation type="submission" date="2017-02" db="EMBL/GenBank/DDBJ databases">
        <title>Genomic diversity within the haloalkaliphilic genus Thioalkalivibrio.</title>
        <authorList>
            <person name="Ahn A.-C."/>
            <person name="Meier-Kolthoff J."/>
            <person name="Overmars L."/>
            <person name="Richter M."/>
            <person name="Woyke T."/>
            <person name="Sorokin D.Y."/>
            <person name="Muyzer G."/>
        </authorList>
    </citation>
    <scope>NUCLEOTIDE SEQUENCE [LARGE SCALE GENOMIC DNA]</scope>
    <source>
        <strain evidence="2 3">HL17</strain>
    </source>
</reference>
<name>A0A1V3A286_9GAMM</name>
<evidence type="ECO:0000256" key="1">
    <source>
        <dbReference type="SAM" id="SignalP"/>
    </source>
</evidence>
<dbReference type="EMBL" id="MUZR01000002">
    <property type="protein sequence ID" value="OOC11455.1"/>
    <property type="molecule type" value="Genomic_DNA"/>
</dbReference>
<dbReference type="AlphaFoldDB" id="A0A1V3A286"/>
<keyword evidence="3" id="KW-1185">Reference proteome</keyword>
<comment type="caution">
    <text evidence="2">The sequence shown here is derived from an EMBL/GenBank/DDBJ whole genome shotgun (WGS) entry which is preliminary data.</text>
</comment>
<dbReference type="NCBIfam" id="NF038125">
    <property type="entry name" value="PEP_CTERM_THxN"/>
    <property type="match status" value="1"/>
</dbReference>